<dbReference type="InterPro" id="IPR007838">
    <property type="entry name" value="Cell_div_ZapA-like"/>
</dbReference>
<keyword evidence="1" id="KW-0132">Cell division</keyword>
<dbReference type="InterPro" id="IPR036192">
    <property type="entry name" value="Cell_div_ZapA-like_sf"/>
</dbReference>
<dbReference type="RefSeq" id="WP_140047415.1">
    <property type="nucleotide sequence ID" value="NZ_BAAAEV010000001.1"/>
</dbReference>
<name>A0ABX0U5I7_9SPHN</name>
<keyword evidence="1" id="KW-0131">Cell cycle</keyword>
<dbReference type="InterPro" id="IPR042233">
    <property type="entry name" value="Cell_div_ZapA_N"/>
</dbReference>
<reference evidence="1 2" key="1">
    <citation type="submission" date="2020-03" db="EMBL/GenBank/DDBJ databases">
        <title>Genomic Encyclopedia of Type Strains, Phase IV (KMG-IV): sequencing the most valuable type-strain genomes for metagenomic binning, comparative biology and taxonomic classification.</title>
        <authorList>
            <person name="Goeker M."/>
        </authorList>
    </citation>
    <scope>NUCLEOTIDE SEQUENCE [LARGE SCALE GENOMIC DNA]</scope>
    <source>
        <strain evidence="1 2">DSM 22753</strain>
    </source>
</reference>
<dbReference type="EMBL" id="JAASQP010000001">
    <property type="protein sequence ID" value="NIJ24936.1"/>
    <property type="molecule type" value="Genomic_DNA"/>
</dbReference>
<gene>
    <name evidence="1" type="ORF">FHT01_002478</name>
</gene>
<proteinExistence type="predicted"/>
<dbReference type="Gene3D" id="3.30.160.880">
    <property type="entry name" value="Cell division protein ZapA protomer, N-terminal domain"/>
    <property type="match status" value="1"/>
</dbReference>
<protein>
    <submittedName>
        <fullName evidence="1">Cell division protein ZapA</fullName>
    </submittedName>
</protein>
<evidence type="ECO:0000313" key="1">
    <source>
        <dbReference type="EMBL" id="NIJ24936.1"/>
    </source>
</evidence>
<dbReference type="Pfam" id="PF05164">
    <property type="entry name" value="ZapA"/>
    <property type="match status" value="1"/>
</dbReference>
<sequence>MAQVTIEVAGRSHTIACRDGDESHLRALAATLDAHADTALKASGGLSGERTLLYIALILADQVAEAERSPPTGIPPMLLDRIADRLEAVAAALEETPQPS</sequence>
<organism evidence="1 2">
    <name type="scientific">Sphingomonas japonica</name>
    <dbReference type="NCBI Taxonomy" id="511662"/>
    <lineage>
        <taxon>Bacteria</taxon>
        <taxon>Pseudomonadati</taxon>
        <taxon>Pseudomonadota</taxon>
        <taxon>Alphaproteobacteria</taxon>
        <taxon>Sphingomonadales</taxon>
        <taxon>Sphingomonadaceae</taxon>
        <taxon>Sphingomonas</taxon>
    </lineage>
</organism>
<comment type="caution">
    <text evidence="1">The sequence shown here is derived from an EMBL/GenBank/DDBJ whole genome shotgun (WGS) entry which is preliminary data.</text>
</comment>
<dbReference type="GO" id="GO:0051301">
    <property type="term" value="P:cell division"/>
    <property type="evidence" value="ECO:0007669"/>
    <property type="project" value="UniProtKB-KW"/>
</dbReference>
<evidence type="ECO:0000313" key="2">
    <source>
        <dbReference type="Proteomes" id="UP000788153"/>
    </source>
</evidence>
<keyword evidence="2" id="KW-1185">Reference proteome</keyword>
<dbReference type="SUPFAM" id="SSF102829">
    <property type="entry name" value="Cell division protein ZapA-like"/>
    <property type="match status" value="1"/>
</dbReference>
<dbReference type="Proteomes" id="UP000788153">
    <property type="component" value="Unassembled WGS sequence"/>
</dbReference>
<accession>A0ABX0U5I7</accession>